<evidence type="ECO:0000256" key="4">
    <source>
        <dbReference type="ARBA" id="ARBA00023136"/>
    </source>
</evidence>
<dbReference type="GO" id="GO:0032153">
    <property type="term" value="C:cell division site"/>
    <property type="evidence" value="ECO:0007669"/>
    <property type="project" value="TreeGrafter"/>
</dbReference>
<protein>
    <submittedName>
        <fullName evidence="8">PH-response regulator protein palI/RIM9</fullName>
    </submittedName>
</protein>
<dbReference type="GO" id="GO:0005886">
    <property type="term" value="C:plasma membrane"/>
    <property type="evidence" value="ECO:0007669"/>
    <property type="project" value="InterPro"/>
</dbReference>
<keyword evidence="7" id="KW-0732">Signal</keyword>
<feature type="compositionally biased region" description="Polar residues" evidence="5">
    <location>
        <begin position="478"/>
        <end position="494"/>
    </location>
</feature>
<feature type="compositionally biased region" description="Polar residues" evidence="5">
    <location>
        <begin position="519"/>
        <end position="543"/>
    </location>
</feature>
<feature type="chain" id="PRO_5042292453" evidence="7">
    <location>
        <begin position="26"/>
        <end position="740"/>
    </location>
</feature>
<evidence type="ECO:0000313" key="8">
    <source>
        <dbReference type="EMBL" id="KAJ2903729.1"/>
    </source>
</evidence>
<dbReference type="EMBL" id="JAKWBI020000073">
    <property type="protein sequence ID" value="KAJ2903729.1"/>
    <property type="molecule type" value="Genomic_DNA"/>
</dbReference>
<evidence type="ECO:0000256" key="2">
    <source>
        <dbReference type="ARBA" id="ARBA00022692"/>
    </source>
</evidence>
<feature type="compositionally biased region" description="Polar residues" evidence="5">
    <location>
        <begin position="568"/>
        <end position="596"/>
    </location>
</feature>
<reference evidence="8" key="1">
    <citation type="submission" date="2022-07" db="EMBL/GenBank/DDBJ databases">
        <title>Draft genome sequence of Zalerion maritima ATCC 34329, a (micro)plastics degrading marine fungus.</title>
        <authorList>
            <person name="Paco A."/>
            <person name="Goncalves M.F.M."/>
            <person name="Rocha-Santos T.A.P."/>
            <person name="Alves A."/>
        </authorList>
    </citation>
    <scope>NUCLEOTIDE SEQUENCE</scope>
    <source>
        <strain evidence="8">ATCC 34329</strain>
    </source>
</reference>
<feature type="compositionally biased region" description="Low complexity" evidence="5">
    <location>
        <begin position="433"/>
        <end position="447"/>
    </location>
</feature>
<feature type="compositionally biased region" description="Polar residues" evidence="5">
    <location>
        <begin position="731"/>
        <end position="740"/>
    </location>
</feature>
<feature type="region of interest" description="Disordered" evidence="5">
    <location>
        <begin position="180"/>
        <end position="740"/>
    </location>
</feature>
<dbReference type="AlphaFoldDB" id="A0AAD5RV22"/>
<accession>A0AAD5RV22</accession>
<dbReference type="PANTHER" id="PTHR28013:SF3">
    <property type="entry name" value="PROTEIN DCV1-RELATED"/>
    <property type="match status" value="1"/>
</dbReference>
<gene>
    <name evidence="8" type="ORF">MKZ38_009467</name>
</gene>
<dbReference type="PANTHER" id="PTHR28013">
    <property type="entry name" value="PROTEIN DCV1-RELATED"/>
    <property type="match status" value="1"/>
</dbReference>
<keyword evidence="2 6" id="KW-0812">Transmembrane</keyword>
<organism evidence="8 9">
    <name type="scientific">Zalerion maritima</name>
    <dbReference type="NCBI Taxonomy" id="339359"/>
    <lineage>
        <taxon>Eukaryota</taxon>
        <taxon>Fungi</taxon>
        <taxon>Dikarya</taxon>
        <taxon>Ascomycota</taxon>
        <taxon>Pezizomycotina</taxon>
        <taxon>Sordariomycetes</taxon>
        <taxon>Lulworthiomycetidae</taxon>
        <taxon>Lulworthiales</taxon>
        <taxon>Lulworthiaceae</taxon>
        <taxon>Zalerion</taxon>
    </lineage>
</organism>
<sequence>MPRPATPLSVLLLVAFGLLLVAVLSTPIIKAIPLGDYSGSTFGVFGYCNGDDCSGIEIGYNTDAFSDASSFDLPSSARSTLSAILIVHPVAALIVLIYFAMAIVAHFHSAAHSSRYLLCLFLVGLVGFLVSLLAFLVDVLLFVPHLAWGSYLVLAAAILVAISGFVSCMMRRSMAGRKARRNRVQANSEMNGDNFFANTQRTNTAPTASETTMVQQPTVPMLNEANSGDNNLPQFATYESQKKDDRSSDERIPLTARSPSERSPNNAPSDPQGPYGPPSRSNTGGPSPALRDQYGNLIGPPEAYGVRSGRSNERMNSGRGGAPPAGYRGRGGYGPPPGRGGYGLGGYGPPPGRGGYGPRGRGGYGPRGGPYGPRGGGYGPRGGLGPNGMMRGGRAAPPPGAYQGPYDRTPSPGSAYADPYQGQRRSPVPPQSYAPAMVAPAPAYQAYSPTGSELPRAESPPPLPISATGQAVEMDATPSPTVARQQGDDQYNSIRDSDVDVAGMVALQQGEESSSQQGRTLSPPNSRRQHNTMISRSQYSTDDQYLPIRQNWNGTPGPIGEALGSPPGRNNSNQNQPAAELPTNTTPLQSQGSDQTRPPAPESDYYEDVDPRFAEPATTSAGPNPPVSTAMTHPSLAPVPLNIPTASSTPYEELPAGARSPAESERSNFTSISQRGVNPRWNGGPPNPPIMPNQVSRRPVPPRNPAGPDILNSNPDFELHTGGTRRGPGTIPNSAYPTGF</sequence>
<feature type="signal peptide" evidence="7">
    <location>
        <begin position="1"/>
        <end position="25"/>
    </location>
</feature>
<dbReference type="GO" id="GO:0035838">
    <property type="term" value="C:growing cell tip"/>
    <property type="evidence" value="ECO:0007669"/>
    <property type="project" value="TreeGrafter"/>
</dbReference>
<feature type="compositionally biased region" description="Low complexity" evidence="5">
    <location>
        <begin position="508"/>
        <end position="518"/>
    </location>
</feature>
<evidence type="ECO:0000256" key="5">
    <source>
        <dbReference type="SAM" id="MobiDB-lite"/>
    </source>
</evidence>
<dbReference type="Proteomes" id="UP001201980">
    <property type="component" value="Unassembled WGS sequence"/>
</dbReference>
<keyword evidence="9" id="KW-1185">Reference proteome</keyword>
<evidence type="ECO:0000256" key="3">
    <source>
        <dbReference type="ARBA" id="ARBA00022989"/>
    </source>
</evidence>
<evidence type="ECO:0000256" key="1">
    <source>
        <dbReference type="ARBA" id="ARBA00004141"/>
    </source>
</evidence>
<keyword evidence="3 6" id="KW-1133">Transmembrane helix</keyword>
<feature type="transmembrane region" description="Helical" evidence="6">
    <location>
        <begin position="81"/>
        <end position="104"/>
    </location>
</feature>
<dbReference type="InterPro" id="IPR009571">
    <property type="entry name" value="SUR7/Rim9-like_fungi"/>
</dbReference>
<feature type="compositionally biased region" description="Gly residues" evidence="5">
    <location>
        <begin position="318"/>
        <end position="386"/>
    </location>
</feature>
<comment type="subcellular location">
    <subcellularLocation>
        <location evidence="1">Membrane</location>
        <topology evidence="1">Multi-pass membrane protein</topology>
    </subcellularLocation>
</comment>
<feature type="compositionally biased region" description="Basic and acidic residues" evidence="5">
    <location>
        <begin position="240"/>
        <end position="252"/>
    </location>
</feature>
<evidence type="ECO:0000256" key="6">
    <source>
        <dbReference type="SAM" id="Phobius"/>
    </source>
</evidence>
<dbReference type="Pfam" id="PF06687">
    <property type="entry name" value="SUR7"/>
    <property type="match status" value="1"/>
</dbReference>
<feature type="transmembrane region" description="Helical" evidence="6">
    <location>
        <begin position="148"/>
        <end position="170"/>
    </location>
</feature>
<name>A0AAD5RV22_9PEZI</name>
<evidence type="ECO:0000313" key="9">
    <source>
        <dbReference type="Proteomes" id="UP001201980"/>
    </source>
</evidence>
<proteinExistence type="predicted"/>
<keyword evidence="4 6" id="KW-0472">Membrane</keyword>
<feature type="compositionally biased region" description="Polar residues" evidence="5">
    <location>
        <begin position="617"/>
        <end position="632"/>
    </location>
</feature>
<dbReference type="InterPro" id="IPR051380">
    <property type="entry name" value="pH-response_reg_palI/RIM9"/>
</dbReference>
<feature type="compositionally biased region" description="Polar residues" evidence="5">
    <location>
        <begin position="184"/>
        <end position="239"/>
    </location>
</feature>
<feature type="compositionally biased region" description="Polar residues" evidence="5">
    <location>
        <begin position="257"/>
        <end position="269"/>
    </location>
</feature>
<evidence type="ECO:0000256" key="7">
    <source>
        <dbReference type="SAM" id="SignalP"/>
    </source>
</evidence>
<feature type="transmembrane region" description="Helical" evidence="6">
    <location>
        <begin position="116"/>
        <end position="142"/>
    </location>
</feature>
<comment type="caution">
    <text evidence="8">The sequence shown here is derived from an EMBL/GenBank/DDBJ whole genome shotgun (WGS) entry which is preliminary data.</text>
</comment>